<sequence>MKEHSKTKQGWFTRCMKAPIRLLQKAKHFYIHGITECSGRFPYLDTAMGCPTGQLSAALPHSFSVASSARSSSAEDYKDLMKATASRTYASRVDLEVPANQPRAPVTVPRSRSVVIGRIDEDKPCDFGGDLPVRPNIYPRSKSYAARRGSGVLV</sequence>
<evidence type="ECO:0000313" key="2">
    <source>
        <dbReference type="Proteomes" id="UP001293593"/>
    </source>
</evidence>
<dbReference type="InterPro" id="IPR016972">
    <property type="entry name" value="UCP031279"/>
</dbReference>
<dbReference type="PANTHER" id="PTHR33526:SF4">
    <property type="entry name" value="OS07G0123800 PROTEIN"/>
    <property type="match status" value="1"/>
</dbReference>
<dbReference type="Proteomes" id="UP001293593">
    <property type="component" value="Unassembled WGS sequence"/>
</dbReference>
<proteinExistence type="predicted"/>
<dbReference type="PIRSF" id="PIRSF031279">
    <property type="entry name" value="UCP031279"/>
    <property type="match status" value="1"/>
</dbReference>
<organism evidence="1 2">
    <name type="scientific">Acacia crassicarpa</name>
    <name type="common">northern wattle</name>
    <dbReference type="NCBI Taxonomy" id="499986"/>
    <lineage>
        <taxon>Eukaryota</taxon>
        <taxon>Viridiplantae</taxon>
        <taxon>Streptophyta</taxon>
        <taxon>Embryophyta</taxon>
        <taxon>Tracheophyta</taxon>
        <taxon>Spermatophyta</taxon>
        <taxon>Magnoliopsida</taxon>
        <taxon>eudicotyledons</taxon>
        <taxon>Gunneridae</taxon>
        <taxon>Pentapetalae</taxon>
        <taxon>rosids</taxon>
        <taxon>fabids</taxon>
        <taxon>Fabales</taxon>
        <taxon>Fabaceae</taxon>
        <taxon>Caesalpinioideae</taxon>
        <taxon>mimosoid clade</taxon>
        <taxon>Acacieae</taxon>
        <taxon>Acacia</taxon>
    </lineage>
</organism>
<reference evidence="1" key="1">
    <citation type="submission" date="2023-10" db="EMBL/GenBank/DDBJ databases">
        <title>Chromosome-level genome of the transformable northern wattle, Acacia crassicarpa.</title>
        <authorList>
            <person name="Massaro I."/>
            <person name="Sinha N.R."/>
            <person name="Poethig S."/>
            <person name="Leichty A.R."/>
        </authorList>
    </citation>
    <scope>NUCLEOTIDE SEQUENCE</scope>
    <source>
        <strain evidence="1">Acra3RX</strain>
        <tissue evidence="1">Leaf</tissue>
    </source>
</reference>
<dbReference type="EMBL" id="JAWXYG010000009">
    <property type="protein sequence ID" value="KAK4262417.1"/>
    <property type="molecule type" value="Genomic_DNA"/>
</dbReference>
<keyword evidence="2" id="KW-1185">Reference proteome</keyword>
<name>A0AAE1MCN8_9FABA</name>
<evidence type="ECO:0000313" key="1">
    <source>
        <dbReference type="EMBL" id="KAK4262417.1"/>
    </source>
</evidence>
<comment type="caution">
    <text evidence="1">The sequence shown here is derived from an EMBL/GenBank/DDBJ whole genome shotgun (WGS) entry which is preliminary data.</text>
</comment>
<dbReference type="PANTHER" id="PTHR33526">
    <property type="entry name" value="OS07G0123800 PROTEIN"/>
    <property type="match status" value="1"/>
</dbReference>
<accession>A0AAE1MCN8</accession>
<protein>
    <submittedName>
        <fullName evidence="1">Uncharacterized protein</fullName>
    </submittedName>
</protein>
<dbReference type="AlphaFoldDB" id="A0AAE1MCN8"/>
<gene>
    <name evidence="1" type="ORF">QN277_027979</name>
</gene>